<dbReference type="InterPro" id="IPR035985">
    <property type="entry name" value="Ubiquitin-activating_enz"/>
</dbReference>
<dbReference type="AlphaFoldDB" id="A0A3L7DVW0"/>
<dbReference type="FunFam" id="3.40.50.720:FF:000033">
    <property type="entry name" value="Adenylyltransferase and sulfurtransferase MOCS3"/>
    <property type="match status" value="1"/>
</dbReference>
<evidence type="ECO:0000256" key="11">
    <source>
        <dbReference type="ARBA" id="ARBA00075110"/>
    </source>
</evidence>
<keyword evidence="4" id="KW-0547">Nucleotide-binding</keyword>
<gene>
    <name evidence="15" type="primary">moeB</name>
    <name evidence="15" type="ORF">DWB85_12795</name>
</gene>
<evidence type="ECO:0000256" key="6">
    <source>
        <dbReference type="ARBA" id="ARBA00052218"/>
    </source>
</evidence>
<evidence type="ECO:0000256" key="5">
    <source>
        <dbReference type="ARBA" id="ARBA00022840"/>
    </source>
</evidence>
<evidence type="ECO:0000256" key="10">
    <source>
        <dbReference type="ARBA" id="ARBA00073635"/>
    </source>
</evidence>
<comment type="function">
    <text evidence="7">Catalyzes the adenylation by ATP of the carboxyl group of the C-terminal glycine of sulfur carrier protein MoaD.</text>
</comment>
<dbReference type="PANTHER" id="PTHR10953">
    <property type="entry name" value="UBIQUITIN-ACTIVATING ENZYME E1"/>
    <property type="match status" value="1"/>
</dbReference>
<dbReference type="EMBL" id="QRAN01000013">
    <property type="protein sequence ID" value="RLQ21444.1"/>
    <property type="molecule type" value="Genomic_DNA"/>
</dbReference>
<dbReference type="InterPro" id="IPR000594">
    <property type="entry name" value="ThiF_NAD_FAD-bd"/>
</dbReference>
<dbReference type="SUPFAM" id="SSF69572">
    <property type="entry name" value="Activating enzymes of the ubiquitin-like proteins"/>
    <property type="match status" value="1"/>
</dbReference>
<comment type="catalytic activity">
    <reaction evidence="6">
        <text>[molybdopterin-synthase sulfur-carrier protein]-C-terminal Gly-Gly + ATP + H(+) = [molybdopterin-synthase sulfur-carrier protein]-C-terminal Gly-Gly-AMP + diphosphate</text>
        <dbReference type="Rhea" id="RHEA:43616"/>
        <dbReference type="Rhea" id="RHEA-COMP:12159"/>
        <dbReference type="Rhea" id="RHEA-COMP:12202"/>
        <dbReference type="ChEBI" id="CHEBI:15378"/>
        <dbReference type="ChEBI" id="CHEBI:30616"/>
        <dbReference type="ChEBI" id="CHEBI:33019"/>
        <dbReference type="ChEBI" id="CHEBI:90618"/>
        <dbReference type="ChEBI" id="CHEBI:90778"/>
        <dbReference type="EC" id="2.7.7.80"/>
    </reaction>
</comment>
<dbReference type="EC" id="2.7.7.80" evidence="9"/>
<feature type="domain" description="THIF-type NAD/FAD binding fold" evidence="14">
    <location>
        <begin position="10"/>
        <end position="243"/>
    </location>
</feature>
<evidence type="ECO:0000256" key="13">
    <source>
        <dbReference type="ARBA" id="ARBA00078531"/>
    </source>
</evidence>
<evidence type="ECO:0000256" key="1">
    <source>
        <dbReference type="ARBA" id="ARBA00005046"/>
    </source>
</evidence>
<keyword evidence="3 15" id="KW-0808">Transferase</keyword>
<dbReference type="Pfam" id="PF00899">
    <property type="entry name" value="ThiF"/>
    <property type="match status" value="1"/>
</dbReference>
<evidence type="ECO:0000259" key="14">
    <source>
        <dbReference type="Pfam" id="PF00899"/>
    </source>
</evidence>
<organism evidence="15 16">
    <name type="scientific">Seongchinamella sediminis</name>
    <dbReference type="NCBI Taxonomy" id="2283635"/>
    <lineage>
        <taxon>Bacteria</taxon>
        <taxon>Pseudomonadati</taxon>
        <taxon>Pseudomonadota</taxon>
        <taxon>Gammaproteobacteria</taxon>
        <taxon>Cellvibrionales</taxon>
        <taxon>Halieaceae</taxon>
        <taxon>Seongchinamella</taxon>
    </lineage>
</organism>
<comment type="caution">
    <text evidence="15">The sequence shown here is derived from an EMBL/GenBank/DDBJ whole genome shotgun (WGS) entry which is preliminary data.</text>
</comment>
<dbReference type="CDD" id="cd00757">
    <property type="entry name" value="ThiF_MoeB_HesA_family"/>
    <property type="match status" value="1"/>
</dbReference>
<keyword evidence="5" id="KW-0067">ATP-binding</keyword>
<dbReference type="GO" id="GO:0061605">
    <property type="term" value="F:molybdopterin-synthase adenylyltransferase activity"/>
    <property type="evidence" value="ECO:0007669"/>
    <property type="project" value="UniProtKB-EC"/>
</dbReference>
<dbReference type="Gene3D" id="3.40.50.720">
    <property type="entry name" value="NAD(P)-binding Rossmann-like Domain"/>
    <property type="match status" value="1"/>
</dbReference>
<dbReference type="Proteomes" id="UP000265509">
    <property type="component" value="Unassembled WGS sequence"/>
</dbReference>
<evidence type="ECO:0000256" key="9">
    <source>
        <dbReference type="ARBA" id="ARBA00066884"/>
    </source>
</evidence>
<dbReference type="GO" id="GO:0008146">
    <property type="term" value="F:sulfotransferase activity"/>
    <property type="evidence" value="ECO:0007669"/>
    <property type="project" value="TreeGrafter"/>
</dbReference>
<evidence type="ECO:0000256" key="8">
    <source>
        <dbReference type="ARBA" id="ARBA00063809"/>
    </source>
</evidence>
<reference evidence="15 16" key="1">
    <citation type="submission" date="2018-07" db="EMBL/GenBank/DDBJ databases">
        <title>Halioglobus sp. genome submission.</title>
        <authorList>
            <person name="Ye M.-Q."/>
            <person name="Du Z.-J."/>
        </authorList>
    </citation>
    <scope>NUCLEOTIDE SEQUENCE [LARGE SCALE GENOMIC DNA]</scope>
    <source>
        <strain evidence="15 16">U0301</strain>
    </source>
</reference>
<accession>A0A3L7DVW0</accession>
<name>A0A3L7DVW0_9GAMM</name>
<comment type="subunit">
    <text evidence="8">Homodimer. Forms a stable heterotetrameric complex of 2 MoeB and 2 MoaD during adenylation of MoaD.</text>
</comment>
<sequence>MLSDEQLLRYNRQLLVPDFDIAGQERLRQATVLVLGLGGLGCPAALYLAAAGIGRLVLVDGDAVELSNLQRQIAHGDADIGGNKAASVAASVAALNPEVETVVHPHELGEDTVEPVLAGVDLVVDASDNYTIRFALNRACIAAGIPLVSAAAVRDEGQLAVFDPHRGGPCYRCLYPVEGAHTALSCSESGVLAPLVGVLGSLQAMEALKLLAHYGEAMRGTLLMLDLRHMQFQRLTIKTRRDCPDCAGLQGPVHTN</sequence>
<evidence type="ECO:0000313" key="16">
    <source>
        <dbReference type="Proteomes" id="UP000265509"/>
    </source>
</evidence>
<dbReference type="GO" id="GO:0005829">
    <property type="term" value="C:cytosol"/>
    <property type="evidence" value="ECO:0007669"/>
    <property type="project" value="TreeGrafter"/>
</dbReference>
<dbReference type="PANTHER" id="PTHR10953:SF102">
    <property type="entry name" value="ADENYLYLTRANSFERASE AND SULFURTRANSFERASE MOCS3"/>
    <property type="match status" value="1"/>
</dbReference>
<evidence type="ECO:0000256" key="3">
    <source>
        <dbReference type="ARBA" id="ARBA00022679"/>
    </source>
</evidence>
<dbReference type="InterPro" id="IPR045886">
    <property type="entry name" value="ThiF/MoeB/HesA"/>
</dbReference>
<comment type="pathway">
    <text evidence="1">Cofactor biosynthesis; molybdopterin biosynthesis.</text>
</comment>
<comment type="similarity">
    <text evidence="2">Belongs to the HesA/MoeB/ThiF family.</text>
</comment>
<dbReference type="NCBIfam" id="NF004281">
    <property type="entry name" value="PRK05690.1"/>
    <property type="match status" value="1"/>
</dbReference>
<evidence type="ECO:0000313" key="15">
    <source>
        <dbReference type="EMBL" id="RLQ21444.1"/>
    </source>
</evidence>
<dbReference type="OrthoDB" id="9804286at2"/>
<dbReference type="GO" id="GO:0004792">
    <property type="term" value="F:thiosulfate-cyanide sulfurtransferase activity"/>
    <property type="evidence" value="ECO:0007669"/>
    <property type="project" value="TreeGrafter"/>
</dbReference>
<dbReference type="GO" id="GO:0008641">
    <property type="term" value="F:ubiquitin-like modifier activating enzyme activity"/>
    <property type="evidence" value="ECO:0007669"/>
    <property type="project" value="InterPro"/>
</dbReference>
<keyword evidence="16" id="KW-1185">Reference proteome</keyword>
<evidence type="ECO:0000256" key="12">
    <source>
        <dbReference type="ARBA" id="ARBA00075328"/>
    </source>
</evidence>
<keyword evidence="15" id="KW-0548">Nucleotidyltransferase</keyword>
<evidence type="ECO:0000256" key="7">
    <source>
        <dbReference type="ARBA" id="ARBA00055169"/>
    </source>
</evidence>
<evidence type="ECO:0000256" key="2">
    <source>
        <dbReference type="ARBA" id="ARBA00009919"/>
    </source>
</evidence>
<protein>
    <recommendedName>
        <fullName evidence="10">Molybdopterin-synthase adenylyltransferase</fullName>
        <ecNumber evidence="9">2.7.7.80</ecNumber>
    </recommendedName>
    <alternativeName>
        <fullName evidence="13">MoaD protein adenylase</fullName>
    </alternativeName>
    <alternativeName>
        <fullName evidence="11">Molybdopterin-converting factor subunit 1 adenylase</fullName>
    </alternativeName>
    <alternativeName>
        <fullName evidence="12">Sulfur carrier protein MoaD adenylyltransferase</fullName>
    </alternativeName>
</protein>
<evidence type="ECO:0000256" key="4">
    <source>
        <dbReference type="ARBA" id="ARBA00022741"/>
    </source>
</evidence>
<proteinExistence type="inferred from homology"/>
<dbReference type="GO" id="GO:0005524">
    <property type="term" value="F:ATP binding"/>
    <property type="evidence" value="ECO:0007669"/>
    <property type="project" value="UniProtKB-KW"/>
</dbReference>